<accession>A0A840ME63</accession>
<proteinExistence type="predicted"/>
<feature type="domain" description="Fumarylacetoacetase-like C-terminal" evidence="2">
    <location>
        <begin position="21"/>
        <end position="211"/>
    </location>
</feature>
<name>A0A840ME63_9PROT</name>
<keyword evidence="1" id="KW-0479">Metal-binding</keyword>
<reference evidence="3 4" key="1">
    <citation type="submission" date="2020-08" db="EMBL/GenBank/DDBJ databases">
        <title>Genomic Encyclopedia of Type Strains, Phase IV (KMG-IV): sequencing the most valuable type-strain genomes for metagenomic binning, comparative biology and taxonomic classification.</title>
        <authorList>
            <person name="Goeker M."/>
        </authorList>
    </citation>
    <scope>NUCLEOTIDE SEQUENCE [LARGE SCALE GENOMIC DNA]</scope>
    <source>
        <strain evidence="3 4">DSM 27165</strain>
    </source>
</reference>
<dbReference type="Pfam" id="PF01557">
    <property type="entry name" value="FAA_hydrolase"/>
    <property type="match status" value="1"/>
</dbReference>
<dbReference type="Proteomes" id="UP000575898">
    <property type="component" value="Unassembled WGS sequence"/>
</dbReference>
<comment type="caution">
    <text evidence="3">The sequence shown here is derived from an EMBL/GenBank/DDBJ whole genome shotgun (WGS) entry which is preliminary data.</text>
</comment>
<dbReference type="PANTHER" id="PTHR11820">
    <property type="entry name" value="ACYLPYRUVASE"/>
    <property type="match status" value="1"/>
</dbReference>
<organism evidence="3 4">
    <name type="scientific">Chitinivorax tropicus</name>
    <dbReference type="NCBI Taxonomy" id="714531"/>
    <lineage>
        <taxon>Bacteria</taxon>
        <taxon>Pseudomonadati</taxon>
        <taxon>Pseudomonadota</taxon>
        <taxon>Betaproteobacteria</taxon>
        <taxon>Chitinivorax</taxon>
    </lineage>
</organism>
<evidence type="ECO:0000256" key="1">
    <source>
        <dbReference type="ARBA" id="ARBA00022723"/>
    </source>
</evidence>
<evidence type="ECO:0000313" key="4">
    <source>
        <dbReference type="Proteomes" id="UP000575898"/>
    </source>
</evidence>
<dbReference type="NCBIfam" id="NF007967">
    <property type="entry name" value="PRK10691.1"/>
    <property type="match status" value="1"/>
</dbReference>
<protein>
    <submittedName>
        <fullName evidence="3">2-keto-4-pentenoate hydratase/2-oxohepta-3-ene-1,7-dioic acid hydratase in catechol pathway</fullName>
    </submittedName>
</protein>
<sequence>MRPMPFVTLQPHGQQVAVNNIFCIGRNYAAHAAELGNRVEETPLVFIKPTSALLPVGQPIQLPSFSKDVHYETELVVLIGQGGKHIPEAAALQHIAGYAVGLDLTARDLQSAAKAKGLPWTLAKGFDGAACVSDFQPVSAIADITQARFSMSLNGVSRQQGNTAMMLFPVAYLIHYLSTVFTLQPGDLIYTGTPEGVGPLQAGDALQLSLEDRTLAEFVVA</sequence>
<dbReference type="InterPro" id="IPR011234">
    <property type="entry name" value="Fumarylacetoacetase-like_C"/>
</dbReference>
<gene>
    <name evidence="3" type="ORF">HNQ59_000230</name>
</gene>
<keyword evidence="4" id="KW-1185">Reference proteome</keyword>
<dbReference type="PANTHER" id="PTHR11820:SF7">
    <property type="entry name" value="ACYLPYRUVASE FAHD1, MITOCHONDRIAL"/>
    <property type="match status" value="1"/>
</dbReference>
<dbReference type="GO" id="GO:0018773">
    <property type="term" value="F:acetylpyruvate hydrolase activity"/>
    <property type="evidence" value="ECO:0007669"/>
    <property type="project" value="TreeGrafter"/>
</dbReference>
<dbReference type="SUPFAM" id="SSF56529">
    <property type="entry name" value="FAH"/>
    <property type="match status" value="1"/>
</dbReference>
<dbReference type="GO" id="GO:0046872">
    <property type="term" value="F:metal ion binding"/>
    <property type="evidence" value="ECO:0007669"/>
    <property type="project" value="UniProtKB-KW"/>
</dbReference>
<evidence type="ECO:0000313" key="3">
    <source>
        <dbReference type="EMBL" id="MBB5016968.1"/>
    </source>
</evidence>
<evidence type="ECO:0000259" key="2">
    <source>
        <dbReference type="Pfam" id="PF01557"/>
    </source>
</evidence>
<dbReference type="InterPro" id="IPR036663">
    <property type="entry name" value="Fumarylacetoacetase_C_sf"/>
</dbReference>
<dbReference type="AlphaFoldDB" id="A0A840ME63"/>
<dbReference type="EMBL" id="JACHHY010000001">
    <property type="protein sequence ID" value="MBB5016968.1"/>
    <property type="molecule type" value="Genomic_DNA"/>
</dbReference>
<dbReference type="Gene3D" id="3.90.850.10">
    <property type="entry name" value="Fumarylacetoacetase-like, C-terminal domain"/>
    <property type="match status" value="1"/>
</dbReference>